<reference evidence="5 6" key="1">
    <citation type="journal article" date="2020" name="Nat. Food">
        <title>A phased Vanilla planifolia genome enables genetic improvement of flavour and production.</title>
        <authorList>
            <person name="Hasing T."/>
            <person name="Tang H."/>
            <person name="Brym M."/>
            <person name="Khazi F."/>
            <person name="Huang T."/>
            <person name="Chambers A.H."/>
        </authorList>
    </citation>
    <scope>NUCLEOTIDE SEQUENCE [LARGE SCALE GENOMIC DNA]</scope>
    <source>
        <tissue evidence="3">Leaf</tissue>
    </source>
</reference>
<evidence type="ECO:0000259" key="2">
    <source>
        <dbReference type="Pfam" id="PF05922"/>
    </source>
</evidence>
<dbReference type="Pfam" id="PF05922">
    <property type="entry name" value="Inhibitor_I9"/>
    <property type="match status" value="1"/>
</dbReference>
<dbReference type="EMBL" id="JADCNL010000001">
    <property type="protein sequence ID" value="KAG0495382.1"/>
    <property type="molecule type" value="Genomic_DNA"/>
</dbReference>
<dbReference type="PANTHER" id="PTHR48222:SF4">
    <property type="entry name" value="PROTEINASE INHIBITOR, PROPEPTIDE"/>
    <property type="match status" value="1"/>
</dbReference>
<keyword evidence="1" id="KW-0732">Signal</keyword>
<accession>A0A835VE26</accession>
<feature type="domain" description="Inhibitor I9" evidence="2">
    <location>
        <begin position="42"/>
        <end position="117"/>
    </location>
</feature>
<keyword evidence="5" id="KW-1185">Reference proteome</keyword>
<organism evidence="3 5">
    <name type="scientific">Vanilla planifolia</name>
    <name type="common">Vanilla</name>
    <dbReference type="NCBI Taxonomy" id="51239"/>
    <lineage>
        <taxon>Eukaryota</taxon>
        <taxon>Viridiplantae</taxon>
        <taxon>Streptophyta</taxon>
        <taxon>Embryophyta</taxon>
        <taxon>Tracheophyta</taxon>
        <taxon>Spermatophyta</taxon>
        <taxon>Magnoliopsida</taxon>
        <taxon>Liliopsida</taxon>
        <taxon>Asparagales</taxon>
        <taxon>Orchidaceae</taxon>
        <taxon>Vanilloideae</taxon>
        <taxon>Vanilleae</taxon>
        <taxon>Vanilla</taxon>
    </lineage>
</organism>
<dbReference type="InterPro" id="IPR010259">
    <property type="entry name" value="S8pro/Inhibitor_I9"/>
</dbReference>
<dbReference type="OrthoDB" id="687377at2759"/>
<dbReference type="EMBL" id="JADCNM010000001">
    <property type="protein sequence ID" value="KAG0500002.1"/>
    <property type="molecule type" value="Genomic_DNA"/>
</dbReference>
<name>A0A835VE26_VANPL</name>
<proteinExistence type="predicted"/>
<dbReference type="Gene3D" id="3.30.70.80">
    <property type="entry name" value="Peptidase S8 propeptide/proteinase inhibitor I9"/>
    <property type="match status" value="1"/>
</dbReference>
<sequence length="130" mass="14349">MRIVFFFIVFLFVSSRPFLMVAEDEKSSTVLPPGSTEKTTVHIVYVNRPEGEEPESFHIRTLASVLGSEEAAREALIYHYKHAMSGFSAKLTSGQVAALSKKPEVLEVVASRTFELHSSNSATFHSMGLA</sequence>
<protein>
    <recommendedName>
        <fullName evidence="2">Inhibitor I9 domain-containing protein</fullName>
    </recommendedName>
</protein>
<feature type="signal peptide" evidence="1">
    <location>
        <begin position="1"/>
        <end position="15"/>
    </location>
</feature>
<evidence type="ECO:0000313" key="4">
    <source>
        <dbReference type="EMBL" id="KAG0500002.1"/>
    </source>
</evidence>
<dbReference type="Proteomes" id="UP000639772">
    <property type="component" value="Chromosome 1"/>
</dbReference>
<evidence type="ECO:0000313" key="3">
    <source>
        <dbReference type="EMBL" id="KAG0495382.1"/>
    </source>
</evidence>
<comment type="caution">
    <text evidence="3">The sequence shown here is derived from an EMBL/GenBank/DDBJ whole genome shotgun (WGS) entry which is preliminary data.</text>
</comment>
<gene>
    <name evidence="3" type="ORF">HPP92_000073</name>
    <name evidence="4" type="ORF">HPP92_000074</name>
</gene>
<dbReference type="AlphaFoldDB" id="A0A835VE26"/>
<feature type="chain" id="PRO_5033643106" description="Inhibitor I9 domain-containing protein" evidence="1">
    <location>
        <begin position="16"/>
        <end position="130"/>
    </location>
</feature>
<evidence type="ECO:0000313" key="5">
    <source>
        <dbReference type="Proteomes" id="UP000636800"/>
    </source>
</evidence>
<dbReference type="Proteomes" id="UP000636800">
    <property type="component" value="Chromosome 1"/>
</dbReference>
<evidence type="ECO:0000313" key="6">
    <source>
        <dbReference type="Proteomes" id="UP000639772"/>
    </source>
</evidence>
<dbReference type="PANTHER" id="PTHR48222">
    <property type="entry name" value="PROTEINASE INHIBITOR, PROPEPTIDE"/>
    <property type="match status" value="1"/>
</dbReference>
<evidence type="ECO:0000256" key="1">
    <source>
        <dbReference type="SAM" id="SignalP"/>
    </source>
</evidence>
<dbReference type="InterPro" id="IPR037045">
    <property type="entry name" value="S8pro/Inhibitor_I9_sf"/>
</dbReference>